<dbReference type="Proteomes" id="UP000182652">
    <property type="component" value="Unassembled WGS sequence"/>
</dbReference>
<evidence type="ECO:0000313" key="3">
    <source>
        <dbReference type="Proteomes" id="UP000182652"/>
    </source>
</evidence>
<dbReference type="PROSITE" id="PS51819">
    <property type="entry name" value="VOC"/>
    <property type="match status" value="1"/>
</dbReference>
<proteinExistence type="predicted"/>
<sequence>MSAALTRVVISVRALEPALAFYRDLLGLPAELTPGFAMLTAGNGVEVFLHERESQASDLSVAATFTVPGLDALCEAWAAQGGEVVDAPETRPWGDRMAVVRDADGHLVCLVEER</sequence>
<keyword evidence="3" id="KW-1185">Reference proteome</keyword>
<accession>A0A1H4KTA4</accession>
<feature type="domain" description="VOC" evidence="1">
    <location>
        <begin position="4"/>
        <end position="113"/>
    </location>
</feature>
<dbReference type="STRING" id="156980.SAMN04489745_0790"/>
<reference evidence="2 3" key="1">
    <citation type="submission" date="2016-10" db="EMBL/GenBank/DDBJ databases">
        <authorList>
            <person name="de Groot N.N."/>
        </authorList>
    </citation>
    <scope>NUCLEOTIDE SEQUENCE [LARGE SCALE GENOMIC DNA]</scope>
    <source>
        <strain evidence="2 3">DSM 10495</strain>
    </source>
</reference>
<gene>
    <name evidence="2" type="ORF">SAMN04489745_0790</name>
</gene>
<dbReference type="InterPro" id="IPR029068">
    <property type="entry name" value="Glyas_Bleomycin-R_OHBP_Dase"/>
</dbReference>
<organism evidence="2 3">
    <name type="scientific">Arthrobacter woluwensis</name>
    <dbReference type="NCBI Taxonomy" id="156980"/>
    <lineage>
        <taxon>Bacteria</taxon>
        <taxon>Bacillati</taxon>
        <taxon>Actinomycetota</taxon>
        <taxon>Actinomycetes</taxon>
        <taxon>Micrococcales</taxon>
        <taxon>Micrococcaceae</taxon>
        <taxon>Arthrobacter</taxon>
    </lineage>
</organism>
<dbReference type="SUPFAM" id="SSF54593">
    <property type="entry name" value="Glyoxalase/Bleomycin resistance protein/Dihydroxybiphenyl dioxygenase"/>
    <property type="match status" value="1"/>
</dbReference>
<evidence type="ECO:0000313" key="2">
    <source>
        <dbReference type="EMBL" id="SEB61770.1"/>
    </source>
</evidence>
<dbReference type="RefSeq" id="WP_066216248.1">
    <property type="nucleotide sequence ID" value="NZ_FNSN01000003.1"/>
</dbReference>
<dbReference type="InterPro" id="IPR004360">
    <property type="entry name" value="Glyas_Fos-R_dOase_dom"/>
</dbReference>
<dbReference type="InterPro" id="IPR037523">
    <property type="entry name" value="VOC_core"/>
</dbReference>
<protein>
    <submittedName>
        <fullName evidence="2">Uncharacterized conserved protein PhnB, glyoxalase superfamily</fullName>
    </submittedName>
</protein>
<dbReference type="Pfam" id="PF00903">
    <property type="entry name" value="Glyoxalase"/>
    <property type="match status" value="1"/>
</dbReference>
<evidence type="ECO:0000259" key="1">
    <source>
        <dbReference type="PROSITE" id="PS51819"/>
    </source>
</evidence>
<dbReference type="Gene3D" id="3.10.180.10">
    <property type="entry name" value="2,3-Dihydroxybiphenyl 1,2-Dioxygenase, domain 1"/>
    <property type="match status" value="1"/>
</dbReference>
<dbReference type="EMBL" id="FNSN01000003">
    <property type="protein sequence ID" value="SEB61770.1"/>
    <property type="molecule type" value="Genomic_DNA"/>
</dbReference>
<dbReference type="AlphaFoldDB" id="A0A1H4KTA4"/>
<name>A0A1H4KTA4_9MICC</name>